<reference evidence="8 9" key="2">
    <citation type="submission" date="2018-08" db="EMBL/GenBank/DDBJ databases">
        <title>A genome reference for cultivated species of the human gut microbiota.</title>
        <authorList>
            <person name="Zou Y."/>
            <person name="Xue W."/>
            <person name="Luo G."/>
        </authorList>
    </citation>
    <scope>NUCLEOTIDE SEQUENCE [LARGE SCALE GENOMIC DNA]</scope>
    <source>
        <strain evidence="4 8">AF19-13AC</strain>
        <strain evidence="6 9">TF05-11AC</strain>
        <strain evidence="5 10">TM09-12</strain>
    </source>
</reference>
<evidence type="ECO:0000313" key="3">
    <source>
        <dbReference type="EMBL" id="CUO80320.1"/>
    </source>
</evidence>
<dbReference type="EMBL" id="CYZE01000012">
    <property type="protein sequence ID" value="CUO80320.1"/>
    <property type="molecule type" value="Genomic_DNA"/>
</dbReference>
<dbReference type="GO" id="GO:0030288">
    <property type="term" value="C:outer membrane-bounded periplasmic space"/>
    <property type="evidence" value="ECO:0007669"/>
    <property type="project" value="TreeGrafter"/>
</dbReference>
<dbReference type="Proteomes" id="UP000263014">
    <property type="component" value="Unassembled WGS sequence"/>
</dbReference>
<dbReference type="EMBL" id="QTJW01000001">
    <property type="protein sequence ID" value="RGD72392.1"/>
    <property type="molecule type" value="Genomic_DNA"/>
</dbReference>
<dbReference type="Gene3D" id="3.40.630.40">
    <property type="entry name" value="Zn-dependent exopeptidases"/>
    <property type="match status" value="1"/>
</dbReference>
<dbReference type="Proteomes" id="UP000095651">
    <property type="component" value="Unassembled WGS sequence"/>
</dbReference>
<dbReference type="Proteomes" id="UP000261023">
    <property type="component" value="Unassembled WGS sequence"/>
</dbReference>
<dbReference type="EMBL" id="QSON01000004">
    <property type="protein sequence ID" value="RGJ05361.1"/>
    <property type="molecule type" value="Genomic_DNA"/>
</dbReference>
<dbReference type="PANTHER" id="PTHR30404">
    <property type="entry name" value="N-ACETYLMURAMOYL-L-ALANINE AMIDASE"/>
    <property type="match status" value="1"/>
</dbReference>
<name>A0A174I4Z0_9FIRM</name>
<sequence>MKLSKLEPYLAVLLLVMVYVVSRQAGRMAAGVNVISGKERPVVVIDAGHGGNDPGKIGVDGSLEKDINLKIARKVKAYLEASDVQVVLTREDDQGLYTEKDSKKKMADMNRRCQIINETSPALTVSIHQNSYHQEGISGGQVFYYKGSEKGKKLAETLQKRFDFVLGDKNTRVAKANDNYFLLLHVKTPIVIVECGFLSNWNESAMLNSEEYQDRLAWTIHMGIMEYLNGR</sequence>
<dbReference type="GO" id="GO:0008745">
    <property type="term" value="F:N-acetylmuramoyl-L-alanine amidase activity"/>
    <property type="evidence" value="ECO:0007669"/>
    <property type="project" value="UniProtKB-EC"/>
</dbReference>
<dbReference type="AlphaFoldDB" id="A0A174I4Z0"/>
<dbReference type="RefSeq" id="WP_002601962.1">
    <property type="nucleotide sequence ID" value="NZ_CABIXC010000012.1"/>
</dbReference>
<gene>
    <name evidence="3" type="primary">lytC_3</name>
    <name evidence="4" type="ORF">DWX31_00620</name>
    <name evidence="6" type="ORF">DXC39_04415</name>
    <name evidence="5" type="ORF">DXD79_10760</name>
    <name evidence="3" type="ORF">ERS852407_04002</name>
</gene>
<evidence type="ECO:0000313" key="10">
    <source>
        <dbReference type="Proteomes" id="UP000263014"/>
    </source>
</evidence>
<evidence type="ECO:0000256" key="1">
    <source>
        <dbReference type="ARBA" id="ARBA00022801"/>
    </source>
</evidence>
<dbReference type="InterPro" id="IPR002508">
    <property type="entry name" value="MurNAc-LAA_cat"/>
</dbReference>
<dbReference type="GO" id="GO:0009253">
    <property type="term" value="P:peptidoglycan catabolic process"/>
    <property type="evidence" value="ECO:0007669"/>
    <property type="project" value="InterPro"/>
</dbReference>
<feature type="domain" description="MurNAc-LAA" evidence="2">
    <location>
        <begin position="113"/>
        <end position="225"/>
    </location>
</feature>
<evidence type="ECO:0000313" key="9">
    <source>
        <dbReference type="Proteomes" id="UP000261257"/>
    </source>
</evidence>
<dbReference type="OrthoDB" id="9806267at2"/>
<protein>
    <submittedName>
        <fullName evidence="3">Cell wall hydrolase/autolysin</fullName>
        <ecNumber evidence="3">3.5.1.28</ecNumber>
    </submittedName>
    <submittedName>
        <fullName evidence="4">N-acetylmuramoyl-L-alanine amidase</fullName>
    </submittedName>
</protein>
<dbReference type="PANTHER" id="PTHR30404:SF0">
    <property type="entry name" value="N-ACETYLMURAMOYL-L-ALANINE AMIDASE AMIC"/>
    <property type="match status" value="1"/>
</dbReference>
<keyword evidence="1 3" id="KW-0378">Hydrolase</keyword>
<proteinExistence type="predicted"/>
<reference evidence="3 7" key="1">
    <citation type="submission" date="2015-09" db="EMBL/GenBank/DDBJ databases">
        <authorList>
            <consortium name="Pathogen Informatics"/>
        </authorList>
    </citation>
    <scope>NUCLEOTIDE SEQUENCE [LARGE SCALE GENOMIC DNA]</scope>
    <source>
        <strain evidence="3 7">2789STDY5608850</strain>
    </source>
</reference>
<evidence type="ECO:0000313" key="5">
    <source>
        <dbReference type="EMBL" id="RGJ05361.1"/>
    </source>
</evidence>
<dbReference type="SUPFAM" id="SSF53187">
    <property type="entry name" value="Zn-dependent exopeptidases"/>
    <property type="match status" value="1"/>
</dbReference>
<evidence type="ECO:0000259" key="2">
    <source>
        <dbReference type="SMART" id="SM00646"/>
    </source>
</evidence>
<dbReference type="EMBL" id="QSSQ01000002">
    <property type="protein sequence ID" value="RGM07728.1"/>
    <property type="molecule type" value="Genomic_DNA"/>
</dbReference>
<dbReference type="Pfam" id="PF01520">
    <property type="entry name" value="Amidase_3"/>
    <property type="match status" value="1"/>
</dbReference>
<dbReference type="InterPro" id="IPR050695">
    <property type="entry name" value="N-acetylmuramoyl_amidase_3"/>
</dbReference>
<dbReference type="EC" id="3.5.1.28" evidence="3"/>
<dbReference type="SMART" id="SM00646">
    <property type="entry name" value="Ami_3"/>
    <property type="match status" value="1"/>
</dbReference>
<evidence type="ECO:0000313" key="7">
    <source>
        <dbReference type="Proteomes" id="UP000095651"/>
    </source>
</evidence>
<organism evidence="3 7">
    <name type="scientific">Hungatella hathewayi</name>
    <dbReference type="NCBI Taxonomy" id="154046"/>
    <lineage>
        <taxon>Bacteria</taxon>
        <taxon>Bacillati</taxon>
        <taxon>Bacillota</taxon>
        <taxon>Clostridia</taxon>
        <taxon>Lachnospirales</taxon>
        <taxon>Lachnospiraceae</taxon>
        <taxon>Hungatella</taxon>
    </lineage>
</organism>
<accession>A0A174I4Z0</accession>
<evidence type="ECO:0000313" key="8">
    <source>
        <dbReference type="Proteomes" id="UP000261023"/>
    </source>
</evidence>
<dbReference type="Proteomes" id="UP000261257">
    <property type="component" value="Unassembled WGS sequence"/>
</dbReference>
<dbReference type="CDD" id="cd02696">
    <property type="entry name" value="MurNAc-LAA"/>
    <property type="match status" value="1"/>
</dbReference>
<evidence type="ECO:0000313" key="4">
    <source>
        <dbReference type="EMBL" id="RGD72392.1"/>
    </source>
</evidence>
<evidence type="ECO:0000313" key="6">
    <source>
        <dbReference type="EMBL" id="RGM07728.1"/>
    </source>
</evidence>